<accession>A0ABN2XDX8</accession>
<proteinExistence type="inferred from homology"/>
<sequence>MPDRTADLIAALAAVLPPATDAAAVADALWLAAAALADGPAPAGPTSASAPSPAAAVEPGPPPEPGPVPAADREPAPAADALLYDQPPDHPRQDFTPAAPVEIAAARALPRALDVGRSLRSFKCRYPDGPRRAVDLGATVDAYTRTGELLPVLRPEPERWFEVLLLVEHSPTMELWHDTIAEFTTLLTGLGAFRRVRTLRMDLDPRPTVTDALGRLVDPRHLPERRRIVLLISDCAGPHWHDPAVWQLLHAWGTAGPAALLNPLPSRLWKRTGLDLPAVRARHRSPATRNTELAYAVPPMLTAAFGPDTGWIPLPALTFAPLTLRRWADGLMRTAPAGYDAVLVPAAGTLVSPFDPSDEDTPGPADRTAAFLHTATPAARRLAALCSPFHRMSLPLLRLVHQEVVPEATIEDLADIITSGLLDTRVPGALAFHPEARSALAPLLNRHDAHAVQSAITRHIAARRPRTGRVLPVHALPADSETTDLPPDLRPFARASADLLALLAPPRPRPATEPVGGPEPDFPAPARSSALLIGLPDGTATPHELQTDLRALMSVLTSPAGWDLHPSRCRIVLHLPDASEGVLNALVKATRDSPDALLVYVQGPVENGLVRRVVSILDQYRNGATVLLTSLRGANGTAWEADFRQGRQRGTLTVDVPERGAVRHGDSLPALLTALHRTGLPGGPAVLDLGTVFEWLYRTGGPGTRLAVGGSVGRLAVMRNRCVPEWADPVVRNAFDEILRALDACDTVPAELPPVLLALLSFTYEWDPGSEQARGWRELEYVLEGDLRNFLAPELVIRQAGGVGQADFLCLRRDGGGVPVPIEVTVLTSSPPPPLSMMARGHRRAPFTFALVLDGAAGSADRGREYYVRTGPAGCIVFLRVPVRPLEEDPVLDIPLVTAVTAVPGTGAIPGNLFRRLTKLCASTTGRYGWHQAHHAGESVTWLVPTEWSRVFAFAAALPALTRECREATPAPTRLQLVLALAKSASDGGEGWKTRQATAIAMCDLPEVRRALDADPDCDTAVIVSDEVHQELVRSGHAAFVAQLVPVMAQPKHDRRTQNWLGLTGRGGREVIRLLHRGGPGRATSEGRRTPNAVDDLAAELRGLGVRPGGVLFVQADEDALAPAADPDDLLAALLLVLGPDGTLAMSAATPESSLHSSVTRAALADLTPTAIDAYQELMPAFHPLTAPTAGRLAEALRRCPDSARSSHPRHSIVAIGPRAVGLVEQHPLEAPFGEGSPVHRLYLTGAQALLLGVPLRHCLAWRLPPYGEPGQVLKADSCVVEDEDGSNRTWLRFTTTAHPALDDPGLEEVLAEDSVSGRVAGVPAAVTSVRGGVDAVHKWLSLHG</sequence>
<name>A0ABN2XDX8_9ACTN</name>
<evidence type="ECO:0000313" key="6">
    <source>
        <dbReference type="Proteomes" id="UP001500897"/>
    </source>
</evidence>
<dbReference type="NCBIfam" id="NF041121">
    <property type="entry name" value="SAV_2336_NTERM"/>
    <property type="match status" value="1"/>
</dbReference>
<feature type="region of interest" description="Disordered" evidence="4">
    <location>
        <begin position="39"/>
        <end position="74"/>
    </location>
</feature>
<comment type="caution">
    <text evidence="5">The sequence shown here is derived from an EMBL/GenBank/DDBJ whole genome shotgun (WGS) entry which is preliminary data.</text>
</comment>
<feature type="compositionally biased region" description="Low complexity" evidence="4">
    <location>
        <begin position="39"/>
        <end position="58"/>
    </location>
</feature>
<keyword evidence="6" id="KW-1185">Reference proteome</keyword>
<evidence type="ECO:0000313" key="5">
    <source>
        <dbReference type="EMBL" id="GAA2109698.1"/>
    </source>
</evidence>
<organism evidence="5 6">
    <name type="scientific">Kitasatospora saccharophila</name>
    <dbReference type="NCBI Taxonomy" id="407973"/>
    <lineage>
        <taxon>Bacteria</taxon>
        <taxon>Bacillati</taxon>
        <taxon>Actinomycetota</taxon>
        <taxon>Actinomycetes</taxon>
        <taxon>Kitasatosporales</taxon>
        <taxon>Streptomycetaceae</taxon>
        <taxon>Kitasatospora</taxon>
    </lineage>
</organism>
<dbReference type="Pfam" id="PF02522">
    <property type="entry name" value="Antibiotic_NAT"/>
    <property type="match status" value="1"/>
</dbReference>
<dbReference type="InterPro" id="IPR047738">
    <property type="entry name" value="SAV_2336-like_N"/>
</dbReference>
<protein>
    <submittedName>
        <fullName evidence="5">Uncharacterized protein</fullName>
    </submittedName>
</protein>
<evidence type="ECO:0000256" key="1">
    <source>
        <dbReference type="ARBA" id="ARBA00006383"/>
    </source>
</evidence>
<gene>
    <name evidence="5" type="ORF">GCM10009759_50590</name>
</gene>
<comment type="similarity">
    <text evidence="1">Belongs to the antibiotic N-acetyltransferase family.</text>
</comment>
<keyword evidence="2" id="KW-0808">Transferase</keyword>
<keyword evidence="3" id="KW-0012">Acyltransferase</keyword>
<reference evidence="5 6" key="1">
    <citation type="journal article" date="2019" name="Int. J. Syst. Evol. Microbiol.">
        <title>The Global Catalogue of Microorganisms (GCM) 10K type strain sequencing project: providing services to taxonomists for standard genome sequencing and annotation.</title>
        <authorList>
            <consortium name="The Broad Institute Genomics Platform"/>
            <consortium name="The Broad Institute Genome Sequencing Center for Infectious Disease"/>
            <person name="Wu L."/>
            <person name="Ma J."/>
        </authorList>
    </citation>
    <scope>NUCLEOTIDE SEQUENCE [LARGE SCALE GENOMIC DNA]</scope>
    <source>
        <strain evidence="5 6">JCM 14559</strain>
    </source>
</reference>
<dbReference type="PANTHER" id="PTHR11104:SF0">
    <property type="entry name" value="SPBETA PROPHAGE-DERIVED AMINOGLYCOSIDE N(3')-ACETYLTRANSFERASE-LIKE PROTEIN YOKD"/>
    <property type="match status" value="1"/>
</dbReference>
<evidence type="ECO:0000256" key="2">
    <source>
        <dbReference type="ARBA" id="ARBA00022679"/>
    </source>
</evidence>
<dbReference type="SUPFAM" id="SSF110710">
    <property type="entry name" value="TTHA0583/YokD-like"/>
    <property type="match status" value="1"/>
</dbReference>
<dbReference type="RefSeq" id="WP_344554889.1">
    <property type="nucleotide sequence ID" value="NZ_BAAANS010000037.1"/>
</dbReference>
<dbReference type="EMBL" id="BAAANS010000037">
    <property type="protein sequence ID" value="GAA2109698.1"/>
    <property type="molecule type" value="Genomic_DNA"/>
</dbReference>
<evidence type="ECO:0000256" key="4">
    <source>
        <dbReference type="SAM" id="MobiDB-lite"/>
    </source>
</evidence>
<dbReference type="InterPro" id="IPR003679">
    <property type="entry name" value="Amioglycoside_AcTrfase"/>
</dbReference>
<dbReference type="InterPro" id="IPR028345">
    <property type="entry name" value="Antibiotic_NAT-like"/>
</dbReference>
<evidence type="ECO:0000256" key="3">
    <source>
        <dbReference type="ARBA" id="ARBA00023315"/>
    </source>
</evidence>
<dbReference type="PANTHER" id="PTHR11104">
    <property type="entry name" value="AMINOGLYCOSIDE N3-ACETYLTRANSFERASE"/>
    <property type="match status" value="1"/>
</dbReference>
<feature type="compositionally biased region" description="Pro residues" evidence="4">
    <location>
        <begin position="59"/>
        <end position="68"/>
    </location>
</feature>
<dbReference type="Proteomes" id="UP001500897">
    <property type="component" value="Unassembled WGS sequence"/>
</dbReference>